<dbReference type="OrthoDB" id="9771846at2"/>
<evidence type="ECO:0000256" key="3">
    <source>
        <dbReference type="ARBA" id="ARBA00022679"/>
    </source>
</evidence>
<dbReference type="KEGG" id="muc:MuYL_1957"/>
<dbReference type="CDD" id="cd04186">
    <property type="entry name" value="GT_2_like_c"/>
    <property type="match status" value="1"/>
</dbReference>
<dbReference type="GO" id="GO:0016757">
    <property type="term" value="F:glycosyltransferase activity"/>
    <property type="evidence" value="ECO:0007669"/>
    <property type="project" value="UniProtKB-KW"/>
</dbReference>
<dbReference type="PANTHER" id="PTHR43179">
    <property type="entry name" value="RHAMNOSYLTRANSFERASE WBBL"/>
    <property type="match status" value="1"/>
</dbReference>
<keyword evidence="4" id="KW-1133">Transmembrane helix</keyword>
<feature type="transmembrane region" description="Helical" evidence="4">
    <location>
        <begin position="250"/>
        <end position="269"/>
    </location>
</feature>
<dbReference type="InterPro" id="IPR029044">
    <property type="entry name" value="Nucleotide-diphossugar_trans"/>
</dbReference>
<accession>A0A223NVG2</accession>
<evidence type="ECO:0000256" key="1">
    <source>
        <dbReference type="ARBA" id="ARBA00006739"/>
    </source>
</evidence>
<dbReference type="EMBL" id="CP022743">
    <property type="protein sequence ID" value="ASU33853.1"/>
    <property type="molecule type" value="Genomic_DNA"/>
</dbReference>
<dbReference type="Pfam" id="PF00535">
    <property type="entry name" value="Glycos_transf_2"/>
    <property type="match status" value="1"/>
</dbReference>
<dbReference type="RefSeq" id="WP_094570271.1">
    <property type="nucleotide sequence ID" value="NZ_CP022743.1"/>
</dbReference>
<gene>
    <name evidence="6" type="ORF">MuYL_1957</name>
</gene>
<reference evidence="6 7" key="1">
    <citation type="submission" date="2017-08" db="EMBL/GenBank/DDBJ databases">
        <title>Complete genome sequence of Mucilaginibacter sp. strain BJC16-A31.</title>
        <authorList>
            <consortium name="Henan University of Science and Technology"/>
            <person name="You X."/>
        </authorList>
    </citation>
    <scope>NUCLEOTIDE SEQUENCE [LARGE SCALE GENOMIC DNA]</scope>
    <source>
        <strain evidence="6 7">BJC16-A31</strain>
    </source>
</reference>
<dbReference type="AlphaFoldDB" id="A0A223NVG2"/>
<dbReference type="Gene3D" id="3.90.550.10">
    <property type="entry name" value="Spore Coat Polysaccharide Biosynthesis Protein SpsA, Chain A"/>
    <property type="match status" value="1"/>
</dbReference>
<comment type="similarity">
    <text evidence="1">Belongs to the glycosyltransferase 2 family.</text>
</comment>
<keyword evidence="7" id="KW-1185">Reference proteome</keyword>
<feature type="domain" description="Glycosyltransferase 2-like" evidence="5">
    <location>
        <begin position="5"/>
        <end position="176"/>
    </location>
</feature>
<evidence type="ECO:0000256" key="2">
    <source>
        <dbReference type="ARBA" id="ARBA00022676"/>
    </source>
</evidence>
<evidence type="ECO:0000256" key="4">
    <source>
        <dbReference type="SAM" id="Phobius"/>
    </source>
</evidence>
<proteinExistence type="inferred from homology"/>
<keyword evidence="2" id="KW-0328">Glycosyltransferase</keyword>
<organism evidence="6 7">
    <name type="scientific">Mucilaginibacter xinganensis</name>
    <dbReference type="NCBI Taxonomy" id="1234841"/>
    <lineage>
        <taxon>Bacteria</taxon>
        <taxon>Pseudomonadati</taxon>
        <taxon>Bacteroidota</taxon>
        <taxon>Sphingobacteriia</taxon>
        <taxon>Sphingobacteriales</taxon>
        <taxon>Sphingobacteriaceae</taxon>
        <taxon>Mucilaginibacter</taxon>
    </lineage>
</organism>
<dbReference type="InterPro" id="IPR001173">
    <property type="entry name" value="Glyco_trans_2-like"/>
</dbReference>
<keyword evidence="3" id="KW-0808">Transferase</keyword>
<protein>
    <recommendedName>
        <fullName evidence="5">Glycosyltransferase 2-like domain-containing protein</fullName>
    </recommendedName>
</protein>
<name>A0A223NVG2_9SPHI</name>
<sequence>MKTVSIITVNFNQPKITEELLWSIPSDYKNLEIIVVDNGSKTVSVNNWQANFPYVKFIRSEENLGFAGGNNLGIKAATGDYLFLVNNDTEFTAGLIETLVNVMESNPAIGIISPLIKYFADKTLIQYAGYTPMNYYTCRNSCIGLREKDNGQYNNIISPTAYCHGAAMMIRKDAINKAGLMSENFFLYYEEVDWCEHIKRTGYEAWVCTEALIYHKESVSVGKKSKLKEYFMNRNRMLFIRRNAPLFKTVVFYVYFILLVVPRNLLAYVKDKNYSFIPMLLKAVWWNFTHSKNSNNLGYPIKSIS</sequence>
<keyword evidence="4" id="KW-0472">Membrane</keyword>
<dbReference type="PANTHER" id="PTHR43179:SF12">
    <property type="entry name" value="GALACTOFURANOSYLTRANSFERASE GLFT2"/>
    <property type="match status" value="1"/>
</dbReference>
<evidence type="ECO:0000313" key="6">
    <source>
        <dbReference type="EMBL" id="ASU33853.1"/>
    </source>
</evidence>
<dbReference type="SUPFAM" id="SSF53448">
    <property type="entry name" value="Nucleotide-diphospho-sugar transferases"/>
    <property type="match status" value="1"/>
</dbReference>
<dbReference type="Proteomes" id="UP000215002">
    <property type="component" value="Chromosome"/>
</dbReference>
<evidence type="ECO:0000259" key="5">
    <source>
        <dbReference type="Pfam" id="PF00535"/>
    </source>
</evidence>
<evidence type="ECO:0000313" key="7">
    <source>
        <dbReference type="Proteomes" id="UP000215002"/>
    </source>
</evidence>
<keyword evidence="4" id="KW-0812">Transmembrane</keyword>